<dbReference type="EMBL" id="JXYS01000085">
    <property type="protein sequence ID" value="KJF16384.1"/>
    <property type="molecule type" value="Genomic_DNA"/>
</dbReference>
<dbReference type="RefSeq" id="WP_200891287.1">
    <property type="nucleotide sequence ID" value="NZ_JXYS01000085.1"/>
</dbReference>
<keyword evidence="10" id="KW-1185">Reference proteome</keyword>
<feature type="transmembrane region" description="Helical" evidence="7">
    <location>
        <begin position="86"/>
        <end position="109"/>
    </location>
</feature>
<dbReference type="PATRIC" id="fig|1280514.3.peg.3627"/>
<organism evidence="9 10">
    <name type="scientific">Acidithrix ferrooxidans</name>
    <dbReference type="NCBI Taxonomy" id="1280514"/>
    <lineage>
        <taxon>Bacteria</taxon>
        <taxon>Bacillati</taxon>
        <taxon>Actinomycetota</taxon>
        <taxon>Acidimicrobiia</taxon>
        <taxon>Acidimicrobiales</taxon>
        <taxon>Acidimicrobiaceae</taxon>
        <taxon>Acidithrix</taxon>
    </lineage>
</organism>
<keyword evidence="6 7" id="KW-0472">Membrane</keyword>
<dbReference type="PANTHER" id="PTHR43386:SF1">
    <property type="entry name" value="D,D-DIPEPTIDE TRANSPORT SYSTEM PERMEASE PROTEIN DDPC-RELATED"/>
    <property type="match status" value="1"/>
</dbReference>
<evidence type="ECO:0000256" key="3">
    <source>
        <dbReference type="ARBA" id="ARBA00022475"/>
    </source>
</evidence>
<gene>
    <name evidence="9" type="primary">ddpC1</name>
    <name evidence="9" type="ORF">AXFE_27640</name>
</gene>
<comment type="caution">
    <text evidence="9">The sequence shown here is derived from an EMBL/GenBank/DDBJ whole genome shotgun (WGS) entry which is preliminary data.</text>
</comment>
<comment type="subcellular location">
    <subcellularLocation>
        <location evidence="1 7">Cell membrane</location>
        <topology evidence="1 7">Multi-pass membrane protein</topology>
    </subcellularLocation>
</comment>
<dbReference type="Proteomes" id="UP000032360">
    <property type="component" value="Unassembled WGS sequence"/>
</dbReference>
<dbReference type="STRING" id="1280514.AXFE_27640"/>
<dbReference type="SUPFAM" id="SSF161098">
    <property type="entry name" value="MetI-like"/>
    <property type="match status" value="1"/>
</dbReference>
<evidence type="ECO:0000256" key="6">
    <source>
        <dbReference type="ARBA" id="ARBA00023136"/>
    </source>
</evidence>
<keyword evidence="2 7" id="KW-0813">Transport</keyword>
<evidence type="ECO:0000313" key="9">
    <source>
        <dbReference type="EMBL" id="KJF16384.1"/>
    </source>
</evidence>
<evidence type="ECO:0000256" key="5">
    <source>
        <dbReference type="ARBA" id="ARBA00022989"/>
    </source>
</evidence>
<dbReference type="GO" id="GO:0005886">
    <property type="term" value="C:plasma membrane"/>
    <property type="evidence" value="ECO:0007669"/>
    <property type="project" value="UniProtKB-SubCell"/>
</dbReference>
<dbReference type="AlphaFoldDB" id="A0A0D8HEU3"/>
<dbReference type="InterPro" id="IPR035906">
    <property type="entry name" value="MetI-like_sf"/>
</dbReference>
<feature type="transmembrane region" description="Helical" evidence="7">
    <location>
        <begin position="145"/>
        <end position="164"/>
    </location>
</feature>
<keyword evidence="4 7" id="KW-0812">Transmembrane</keyword>
<feature type="transmembrane region" description="Helical" evidence="7">
    <location>
        <begin position="248"/>
        <end position="270"/>
    </location>
</feature>
<feature type="transmembrane region" description="Helical" evidence="7">
    <location>
        <begin position="199"/>
        <end position="228"/>
    </location>
</feature>
<evidence type="ECO:0000256" key="1">
    <source>
        <dbReference type="ARBA" id="ARBA00004651"/>
    </source>
</evidence>
<protein>
    <submittedName>
        <fullName evidence="9">Putative D,D-dipeptide transport system permease protein DdpC</fullName>
    </submittedName>
</protein>
<dbReference type="Gene3D" id="1.10.3720.10">
    <property type="entry name" value="MetI-like"/>
    <property type="match status" value="1"/>
</dbReference>
<dbReference type="GO" id="GO:0055085">
    <property type="term" value="P:transmembrane transport"/>
    <property type="evidence" value="ECO:0007669"/>
    <property type="project" value="InterPro"/>
</dbReference>
<feature type="transmembrane region" description="Helical" evidence="7">
    <location>
        <begin position="24"/>
        <end position="45"/>
    </location>
</feature>
<reference evidence="9 10" key="1">
    <citation type="submission" date="2015-01" db="EMBL/GenBank/DDBJ databases">
        <title>Draft genome of the acidophilic iron oxidizer Acidithrix ferrooxidans strain Py-F3.</title>
        <authorList>
            <person name="Poehlein A."/>
            <person name="Eisen S."/>
            <person name="Schloemann M."/>
            <person name="Johnson B.D."/>
            <person name="Daniel R."/>
            <person name="Muehling M."/>
        </authorList>
    </citation>
    <scope>NUCLEOTIDE SEQUENCE [LARGE SCALE GENOMIC DNA]</scope>
    <source>
        <strain evidence="9 10">Py-F3</strain>
    </source>
</reference>
<feature type="domain" description="ABC transmembrane type-1" evidence="8">
    <location>
        <begin position="82"/>
        <end position="271"/>
    </location>
</feature>
<name>A0A0D8HEU3_9ACTN</name>
<comment type="similarity">
    <text evidence="7">Belongs to the binding-protein-dependent transport system permease family.</text>
</comment>
<evidence type="ECO:0000313" key="10">
    <source>
        <dbReference type="Proteomes" id="UP000032360"/>
    </source>
</evidence>
<evidence type="ECO:0000256" key="7">
    <source>
        <dbReference type="RuleBase" id="RU363032"/>
    </source>
</evidence>
<dbReference type="PROSITE" id="PS50928">
    <property type="entry name" value="ABC_TM1"/>
    <property type="match status" value="1"/>
</dbReference>
<proteinExistence type="inferred from homology"/>
<dbReference type="Pfam" id="PF00528">
    <property type="entry name" value="BPD_transp_1"/>
    <property type="match status" value="1"/>
</dbReference>
<dbReference type="PANTHER" id="PTHR43386">
    <property type="entry name" value="OLIGOPEPTIDE TRANSPORT SYSTEM PERMEASE PROTEIN APPC"/>
    <property type="match status" value="1"/>
</dbReference>
<dbReference type="CDD" id="cd06261">
    <property type="entry name" value="TM_PBP2"/>
    <property type="match status" value="1"/>
</dbReference>
<accession>A0A0D8HEU3</accession>
<evidence type="ECO:0000259" key="8">
    <source>
        <dbReference type="PROSITE" id="PS50928"/>
    </source>
</evidence>
<dbReference type="InterPro" id="IPR000515">
    <property type="entry name" value="MetI-like"/>
</dbReference>
<sequence>MTTLAPALSKRGAIQSIRWDRHKIAVLALAAVTLVALLAPVLAPYNPLVPVDQPFMVPFGAAHLLGTDSVGRDVLSRVLYGVRSSWLSAIAVISFGVLLGGTIGMIAGVSGSKIDSILMRITDGFLAFPGPVLAIAVVASLGASLLHTLIAVAIVWWPFYARIVRAEARAIMSRPHIEAAKTFGVGYFRLALRHVLPGVVPAVIVTASLDVGNLVIALSGLSFLGLGAPAPSPELGAMAARNLQYLLQQWWVCVMPALAIAVMAIISNFAGDALRDFGSRGQ</sequence>
<keyword evidence="3" id="KW-1003">Cell membrane</keyword>
<dbReference type="InterPro" id="IPR050366">
    <property type="entry name" value="BP-dependent_transpt_permease"/>
</dbReference>
<evidence type="ECO:0000256" key="4">
    <source>
        <dbReference type="ARBA" id="ARBA00022692"/>
    </source>
</evidence>
<feature type="transmembrane region" description="Helical" evidence="7">
    <location>
        <begin position="121"/>
        <end position="139"/>
    </location>
</feature>
<keyword evidence="5 7" id="KW-1133">Transmembrane helix</keyword>
<evidence type="ECO:0000256" key="2">
    <source>
        <dbReference type="ARBA" id="ARBA00022448"/>
    </source>
</evidence>